<dbReference type="GO" id="GO:1990961">
    <property type="term" value="P:xenobiotic detoxification by transmembrane export across the plasma membrane"/>
    <property type="evidence" value="ECO:0007669"/>
    <property type="project" value="InterPro"/>
</dbReference>
<dbReference type="SUPFAM" id="SSF51045">
    <property type="entry name" value="WW domain"/>
    <property type="match status" value="1"/>
</dbReference>
<comment type="similarity">
    <text evidence="1 2">Belongs to the multi antimicrobial extrusion (MATE) (TC 2.A.66.1) family.</text>
</comment>
<dbReference type="GO" id="GO:0015297">
    <property type="term" value="F:antiporter activity"/>
    <property type="evidence" value="ECO:0007669"/>
    <property type="project" value="InterPro"/>
</dbReference>
<dbReference type="EMBL" id="CAJFCJ010000031">
    <property type="protein sequence ID" value="CAD5126024.1"/>
    <property type="molecule type" value="Genomic_DNA"/>
</dbReference>
<feature type="transmembrane region" description="Helical" evidence="2">
    <location>
        <begin position="782"/>
        <end position="803"/>
    </location>
</feature>
<protein>
    <recommendedName>
        <fullName evidence="2">Multidrug and toxin extrusion protein</fullName>
    </recommendedName>
</protein>
<dbReference type="Pfam" id="PF01554">
    <property type="entry name" value="MatE"/>
    <property type="match status" value="2"/>
</dbReference>
<dbReference type="InterPro" id="IPR038185">
    <property type="entry name" value="MyTH4_dom_sf"/>
</dbReference>
<keyword evidence="8" id="KW-1185">Reference proteome</keyword>
<proteinExistence type="inferred from homology"/>
<feature type="transmembrane region" description="Helical" evidence="2">
    <location>
        <begin position="862"/>
        <end position="886"/>
    </location>
</feature>
<dbReference type="GO" id="GO:0016020">
    <property type="term" value="C:membrane"/>
    <property type="evidence" value="ECO:0007669"/>
    <property type="project" value="InterPro"/>
</dbReference>
<dbReference type="GO" id="GO:0007165">
    <property type="term" value="P:signal transduction"/>
    <property type="evidence" value="ECO:0007669"/>
    <property type="project" value="InterPro"/>
</dbReference>
<dbReference type="Gene3D" id="2.20.70.10">
    <property type="match status" value="1"/>
</dbReference>
<reference evidence="7 8" key="1">
    <citation type="submission" date="2020-08" db="EMBL/GenBank/DDBJ databases">
        <authorList>
            <person name="Hejnol A."/>
        </authorList>
    </citation>
    <scope>NUCLEOTIDE SEQUENCE [LARGE SCALE GENOMIC DNA]</scope>
</reference>
<keyword evidence="2" id="KW-0812">Transmembrane</keyword>
<dbReference type="Gene3D" id="1.10.555.10">
    <property type="entry name" value="Rho GTPase activation protein"/>
    <property type="match status" value="1"/>
</dbReference>
<evidence type="ECO:0000259" key="6">
    <source>
        <dbReference type="PROSITE" id="PS51016"/>
    </source>
</evidence>
<feature type="compositionally biased region" description="Basic and acidic residues" evidence="3">
    <location>
        <begin position="231"/>
        <end position="243"/>
    </location>
</feature>
<dbReference type="CDD" id="cd13132">
    <property type="entry name" value="MATE_eukaryotic"/>
    <property type="match status" value="1"/>
</dbReference>
<dbReference type="GO" id="GO:0005737">
    <property type="term" value="C:cytoplasm"/>
    <property type="evidence" value="ECO:0007669"/>
    <property type="project" value="TreeGrafter"/>
</dbReference>
<feature type="transmembrane region" description="Helical" evidence="2">
    <location>
        <begin position="1272"/>
        <end position="1296"/>
    </location>
</feature>
<feature type="domain" description="Rho-GAP" evidence="5">
    <location>
        <begin position="583"/>
        <end position="796"/>
    </location>
</feature>
<evidence type="ECO:0000313" key="7">
    <source>
        <dbReference type="EMBL" id="CAD5126024.1"/>
    </source>
</evidence>
<dbReference type="FunFam" id="1.10.555.10:FF:000045">
    <property type="entry name" value="RhoGAP domain containing protein"/>
    <property type="match status" value="1"/>
</dbReference>
<feature type="transmembrane region" description="Helical" evidence="2">
    <location>
        <begin position="926"/>
        <end position="946"/>
    </location>
</feature>
<dbReference type="GO" id="GO:0005856">
    <property type="term" value="C:cytoskeleton"/>
    <property type="evidence" value="ECO:0007669"/>
    <property type="project" value="InterPro"/>
</dbReference>
<dbReference type="InterPro" id="IPR045069">
    <property type="entry name" value="MATE_euk"/>
</dbReference>
<keyword evidence="2" id="KW-0472">Membrane</keyword>
<feature type="transmembrane region" description="Helical" evidence="2">
    <location>
        <begin position="1046"/>
        <end position="1068"/>
    </location>
</feature>
<dbReference type="PANTHER" id="PTHR45876:SF8">
    <property type="entry name" value="FI04035P"/>
    <property type="match status" value="1"/>
</dbReference>
<dbReference type="PROSITE" id="PS51016">
    <property type="entry name" value="MYTH4"/>
    <property type="match status" value="1"/>
</dbReference>
<evidence type="ECO:0000256" key="2">
    <source>
        <dbReference type="RuleBase" id="RU004914"/>
    </source>
</evidence>
<feature type="compositionally biased region" description="Polar residues" evidence="3">
    <location>
        <begin position="97"/>
        <end position="129"/>
    </location>
</feature>
<keyword evidence="2" id="KW-1133">Transmembrane helix</keyword>
<dbReference type="FunFam" id="1.25.40.530:FF:000020">
    <property type="entry name" value="Predicted protein"/>
    <property type="match status" value="1"/>
</dbReference>
<dbReference type="Pfam" id="PF00784">
    <property type="entry name" value="MyTH4"/>
    <property type="match status" value="1"/>
</dbReference>
<feature type="domain" description="MyTH4" evidence="6">
    <location>
        <begin position="409"/>
        <end position="572"/>
    </location>
</feature>
<feature type="transmembrane region" description="Helical" evidence="2">
    <location>
        <begin position="1080"/>
        <end position="1099"/>
    </location>
</feature>
<evidence type="ECO:0000259" key="5">
    <source>
        <dbReference type="PROSITE" id="PS50238"/>
    </source>
</evidence>
<dbReference type="InterPro" id="IPR001202">
    <property type="entry name" value="WW_dom"/>
</dbReference>
<feature type="region of interest" description="Disordered" evidence="3">
    <location>
        <begin position="97"/>
        <end position="335"/>
    </location>
</feature>
<dbReference type="GO" id="GO:0042910">
    <property type="term" value="F:xenobiotic transmembrane transporter activity"/>
    <property type="evidence" value="ECO:0007669"/>
    <property type="project" value="InterPro"/>
</dbReference>
<feature type="compositionally biased region" description="Low complexity" evidence="3">
    <location>
        <begin position="275"/>
        <end position="289"/>
    </location>
</feature>
<feature type="transmembrane region" description="Helical" evidence="2">
    <location>
        <begin position="892"/>
        <end position="914"/>
    </location>
</feature>
<sequence>MAERLQWVEIIEPRTQERMYANLITGECVWEPPPGADIKKTDDNQWWELFDKKTSRFYYYNATSQKTVWHKPTNCDIIPLAKLQTLKNNSDIQGNGVNRSKEISTQTNTALLPQSTSLRILHNTTQTSPHYRRRQTHRSSTSSTTSSPTSRSSLDDLDSRSRSRKSSHDSPHLRSYGSQRCGRVTDQQTLYENTNILEDPVGRRTPRAFPRTNPRTVPRLQHQISMPSPPRHSDSSDTTHVEENSSIQTVPLQAEYANVRRKSASSDIERAQQLSDTSTSSSSSSSSTTEQDEMMTPPNPNSLPAVHQSLRRKPNSGISSVVTTQAHQRITLPTPTLEKSVSLQSDMAQAQNHRPLSMLVTSPSDVDGLLSNDQPARPNDIEKYAAENLNKHKKGLLGKKVPVSNMLSWTKDPITKPMIRTQDKQVKVEAPELFKMIQQYMGDRKFRGSDNDSLDLALIVCTSGWERLSLRDEIYMQLCRQTTDNSKEESLRKGWELLAICLNFFPPSNKFYMSLECYVARHLDPLEQGTMPATVPVAQLASACQRRLEKIHNFGAQKGTIKPTIDQIEHSRKSLYSISMFGSVLEDIMYKQKDRFPRRQLPWVLTTLAEYILQLGGAKTEGIFRIGGNIDELNALKVLVDKWQEPVEATDPHLLTSLLKLWIRELYEPLIPDYVYNRCLDAFADPKAAINIVNELPEINRLVLSYLIRFLQVFAAPEHVEATKMDVSNLAMVMAPNCLRCQSEDPRVIFENTQSEEVVKKGCMGKAFPTGFKEEMKHTLKLAIPIILIQISQMILGPISLIFCGHLKDPTKLDGAALGISMINVTVVSVGTGLGTACDTFFSQTFGSENKKRLGIYLQRAFMLFTLCLFPIIAVHINLTSILYLLGQEPDVAILAGRYLLYFIPGAICFFWYLVLAKYLTSQNIILPNVIIGLFVNAANAIMHYVFLYKLDWGTDGSAISQSVSYFLFFVLTFSFILLSGIYKPTWDGFTIEAWFHWGEFAKLMIPGMLMMCLEWWAFEIGIFLTGLLGKADLGAQSVVLNIDSLWFQLPLGLQIACSIRVGQYLGAGKALNAKTTGRVAMTIVVFASILMAIVFVAARFKLPYIFTNVEEVAKMVGQLLPIVALYMFFDGMATVCKGVLYGTGRQIIGAIMLFCNYYLFSLPLGIPLMFLTKLRGAGYWWSLAANLIVQSTILFGIIQCTNWEKQVELALIRAGITKPLEDIDEESQPLLEKQRRTSLPAPSGRGVLSSVSIRGRTDSEITNGVRWMEIVFYRTITALILIFFLAAGIFVRITINQPQWPTPINSTVSYNTSQTMPVVTTLITSTI</sequence>
<comment type="caution">
    <text evidence="7">The sequence shown here is derived from an EMBL/GenBank/DDBJ whole genome shotgun (WGS) entry which is preliminary data.</text>
</comment>
<feature type="compositionally biased region" description="Polar residues" evidence="3">
    <location>
        <begin position="316"/>
        <end position="335"/>
    </location>
</feature>
<feature type="compositionally biased region" description="Polar residues" evidence="3">
    <location>
        <begin position="185"/>
        <end position="196"/>
    </location>
</feature>
<dbReference type="GO" id="GO:0005096">
    <property type="term" value="F:GTPase activator activity"/>
    <property type="evidence" value="ECO:0007669"/>
    <property type="project" value="TreeGrafter"/>
</dbReference>
<organism evidence="7 8">
    <name type="scientific">Dimorphilus gyrociliatus</name>
    <dbReference type="NCBI Taxonomy" id="2664684"/>
    <lineage>
        <taxon>Eukaryota</taxon>
        <taxon>Metazoa</taxon>
        <taxon>Spiralia</taxon>
        <taxon>Lophotrochozoa</taxon>
        <taxon>Annelida</taxon>
        <taxon>Polychaeta</taxon>
        <taxon>Polychaeta incertae sedis</taxon>
        <taxon>Dinophilidae</taxon>
        <taxon>Dimorphilus</taxon>
    </lineage>
</organism>
<dbReference type="SMART" id="SM00139">
    <property type="entry name" value="MyTH4"/>
    <property type="match status" value="1"/>
</dbReference>
<feature type="compositionally biased region" description="Basic and acidic residues" evidence="3">
    <location>
        <begin position="153"/>
        <end position="172"/>
    </location>
</feature>
<dbReference type="PROSITE" id="PS50020">
    <property type="entry name" value="WW_DOMAIN_2"/>
    <property type="match status" value="1"/>
</dbReference>
<dbReference type="NCBIfam" id="TIGR00797">
    <property type="entry name" value="matE"/>
    <property type="match status" value="1"/>
</dbReference>
<dbReference type="FunFam" id="2.20.70.10:FF:000022">
    <property type="entry name" value="Rho GTPase activating protein 39"/>
    <property type="match status" value="1"/>
</dbReference>
<feature type="transmembrane region" description="Helical" evidence="2">
    <location>
        <begin position="1004"/>
        <end position="1026"/>
    </location>
</feature>
<evidence type="ECO:0000256" key="1">
    <source>
        <dbReference type="ARBA" id="ARBA00010199"/>
    </source>
</evidence>
<dbReference type="InterPro" id="IPR002528">
    <property type="entry name" value="MATE_fam"/>
</dbReference>
<name>A0A7I8WCY1_9ANNE</name>
<feature type="transmembrane region" description="Helical" evidence="2">
    <location>
        <begin position="966"/>
        <end position="983"/>
    </location>
</feature>
<dbReference type="OrthoDB" id="437889at2759"/>
<dbReference type="InterPro" id="IPR000198">
    <property type="entry name" value="RhoGAP_dom"/>
</dbReference>
<dbReference type="SMART" id="SM00456">
    <property type="entry name" value="WW"/>
    <property type="match status" value="2"/>
</dbReference>
<accession>A0A7I8WCY1</accession>
<dbReference type="PANTHER" id="PTHR45876">
    <property type="entry name" value="FI04035P"/>
    <property type="match status" value="1"/>
</dbReference>
<dbReference type="Proteomes" id="UP000549394">
    <property type="component" value="Unassembled WGS sequence"/>
</dbReference>
<feature type="transmembrane region" description="Helical" evidence="2">
    <location>
        <begin position="1119"/>
        <end position="1141"/>
    </location>
</feature>
<dbReference type="SMART" id="SM00324">
    <property type="entry name" value="RhoGAP"/>
    <property type="match status" value="1"/>
</dbReference>
<evidence type="ECO:0000313" key="8">
    <source>
        <dbReference type="Proteomes" id="UP000549394"/>
    </source>
</evidence>
<feature type="transmembrane region" description="Helical" evidence="2">
    <location>
        <begin position="1148"/>
        <end position="1167"/>
    </location>
</feature>
<feature type="domain" description="WW" evidence="4">
    <location>
        <begin position="47"/>
        <end position="74"/>
    </location>
</feature>
<dbReference type="Gene3D" id="1.25.40.530">
    <property type="entry name" value="MyTH4 domain"/>
    <property type="match status" value="1"/>
</dbReference>
<feature type="transmembrane region" description="Helical" evidence="2">
    <location>
        <begin position="1179"/>
        <end position="1199"/>
    </location>
</feature>
<evidence type="ECO:0000256" key="3">
    <source>
        <dbReference type="SAM" id="MobiDB-lite"/>
    </source>
</evidence>
<dbReference type="Pfam" id="PF00620">
    <property type="entry name" value="RhoGAP"/>
    <property type="match status" value="1"/>
</dbReference>
<dbReference type="InterPro" id="IPR000857">
    <property type="entry name" value="MyTH4_dom"/>
</dbReference>
<evidence type="ECO:0000259" key="4">
    <source>
        <dbReference type="PROSITE" id="PS50020"/>
    </source>
</evidence>
<gene>
    <name evidence="7" type="ORF">DGYR_LOCUS13312</name>
</gene>
<dbReference type="PROSITE" id="PS50238">
    <property type="entry name" value="RHOGAP"/>
    <property type="match status" value="1"/>
</dbReference>
<dbReference type="InterPro" id="IPR008936">
    <property type="entry name" value="Rho_GTPase_activation_prot"/>
</dbReference>
<dbReference type="InterPro" id="IPR036020">
    <property type="entry name" value="WW_dom_sf"/>
</dbReference>
<feature type="compositionally biased region" description="Low complexity" evidence="3">
    <location>
        <begin position="138"/>
        <end position="152"/>
    </location>
</feature>
<dbReference type="SUPFAM" id="SSF48350">
    <property type="entry name" value="GTPase activation domain, GAP"/>
    <property type="match status" value="1"/>
</dbReference>